<dbReference type="InterPro" id="IPR036179">
    <property type="entry name" value="Ig-like_dom_sf"/>
</dbReference>
<dbReference type="Proteomes" id="UP000326759">
    <property type="component" value="Unassembled WGS sequence"/>
</dbReference>
<feature type="transmembrane region" description="Helical" evidence="5">
    <location>
        <begin position="659"/>
        <end position="679"/>
    </location>
</feature>
<dbReference type="InterPro" id="IPR013098">
    <property type="entry name" value="Ig_I-set"/>
</dbReference>
<dbReference type="PANTHER" id="PTHR44170:SF52">
    <property type="entry name" value="PROTEIN SAX-3"/>
    <property type="match status" value="1"/>
</dbReference>
<dbReference type="SMART" id="SM00409">
    <property type="entry name" value="IG"/>
    <property type="match status" value="3"/>
</dbReference>
<dbReference type="GO" id="GO:0005886">
    <property type="term" value="C:plasma membrane"/>
    <property type="evidence" value="ECO:0007669"/>
    <property type="project" value="TreeGrafter"/>
</dbReference>
<dbReference type="AlphaFoldDB" id="A0A5N5SW54"/>
<dbReference type="GO" id="GO:0098609">
    <property type="term" value="P:cell-cell adhesion"/>
    <property type="evidence" value="ECO:0007669"/>
    <property type="project" value="TreeGrafter"/>
</dbReference>
<feature type="domain" description="Fibronectin type-III" evidence="7">
    <location>
        <begin position="542"/>
        <end position="635"/>
    </location>
</feature>
<dbReference type="PANTHER" id="PTHR44170">
    <property type="entry name" value="PROTEIN SIDEKICK"/>
    <property type="match status" value="1"/>
</dbReference>
<evidence type="ECO:0000256" key="3">
    <source>
        <dbReference type="ARBA" id="ARBA00023319"/>
    </source>
</evidence>
<dbReference type="InterPro" id="IPR003599">
    <property type="entry name" value="Ig_sub"/>
</dbReference>
<accession>A0A5N5SW54</accession>
<dbReference type="FunFam" id="2.60.40.10:FF:000032">
    <property type="entry name" value="palladin isoform X1"/>
    <property type="match status" value="2"/>
</dbReference>
<evidence type="ECO:0000313" key="9">
    <source>
        <dbReference type="Proteomes" id="UP000326759"/>
    </source>
</evidence>
<feature type="compositionally biased region" description="Pro residues" evidence="4">
    <location>
        <begin position="798"/>
        <end position="808"/>
    </location>
</feature>
<dbReference type="Gene3D" id="2.60.40.10">
    <property type="entry name" value="Immunoglobulins"/>
    <property type="match status" value="6"/>
</dbReference>
<dbReference type="InterPro" id="IPR036116">
    <property type="entry name" value="FN3_sf"/>
</dbReference>
<dbReference type="InterPro" id="IPR013783">
    <property type="entry name" value="Ig-like_fold"/>
</dbReference>
<sequence length="918" mass="100980">MFTKASLNDLNKFDSYFKVSCFFISPPWFEERPKNLSTIAGSTVEFNCEAGGTPKPDVTWRRLDGKMPLERTQKRGEITLRISDVSVSDSGMYVCEAKNEAGSAVTLASLKVVVAPELKEKPGDSLLVVGENLVLKCRVEGDPLPLIVWKLPHKNENILLTGGQNSNHVSVSQNGSFLLINSIKIEDKGVYDCLGISSGGGVSSRAEVVVVESLPPPLIGIRPLDQEAEPDSIVSFPCEVASEASEAKIVWFFQKAAHLPAQQLSSKRTITQLQTGTLKIKQISEEDAGIYKCRATSKSGSVEAEAILKVVENVNDYGDRFSSSQALPAPPSKPRITFYNSTSVHLTWLPNSRGTNKETEFYKVEYWRAPWQEWRVAKAEVSETSSVIADLTPDTAYIFLIRTVNEIGESFPSPWSDMIYTSPIGSNGVSLEEERKMRRKLNKPSVALLSAKASSSSSVILSWELLEGSEVVLDGVIVYSVADDSSIETATVFGVSSMSHIVRDLRPNTQYTFFLIPFLRTIEGVPSNSKSLVTPEEAPEVAPTAISVEVFESGTTLVKWEPLKKSEARGNVIGYRVYISHNRTESIKETQNPWLEVQDLMEGRLYTIKVAAVTGGGVGPWSSPELINIAGIPPVGRQDSEDDNEEVPSVFYAPPHPVWLLYLLVPIIIFLIIVSLLYLRKIRRKSSSSSIDAQMGPTLYSSSGYGPTHQVNMYGEQKLWRPTDSDQDSSLSSARLLRTEHLANEYAEPRIQRLSDATEPYATTALLAPASPRNNRVPAAWRHDRCAEDIQVNWSALIPPPPTYPPPRITAEGADTCSSATTSESGERRHYHTGSSSQYDNNGGGSEQYERPCDTAAPGDMVSEHTYAVYVPVPQDGSHSADGFQTFSTLQANPYRKVKTDLLPTRGIQPPKICDISF</sequence>
<comment type="caution">
    <text evidence="8">The sequence shown here is derived from an EMBL/GenBank/DDBJ whole genome shotgun (WGS) entry which is preliminary data.</text>
</comment>
<dbReference type="PROSITE" id="PS50853">
    <property type="entry name" value="FN3"/>
    <property type="match status" value="3"/>
</dbReference>
<dbReference type="SMART" id="SM00060">
    <property type="entry name" value="FN3"/>
    <property type="match status" value="3"/>
</dbReference>
<keyword evidence="9" id="KW-1185">Reference proteome</keyword>
<proteinExistence type="predicted"/>
<dbReference type="InterPro" id="IPR007110">
    <property type="entry name" value="Ig-like_dom"/>
</dbReference>
<dbReference type="SUPFAM" id="SSF48726">
    <property type="entry name" value="Immunoglobulin"/>
    <property type="match status" value="3"/>
</dbReference>
<evidence type="ECO:0000256" key="2">
    <source>
        <dbReference type="ARBA" id="ARBA00023157"/>
    </source>
</evidence>
<dbReference type="PROSITE" id="PS50835">
    <property type="entry name" value="IG_LIKE"/>
    <property type="match status" value="3"/>
</dbReference>
<dbReference type="Pfam" id="PF00041">
    <property type="entry name" value="fn3"/>
    <property type="match status" value="2"/>
</dbReference>
<dbReference type="SUPFAM" id="SSF49265">
    <property type="entry name" value="Fibronectin type III"/>
    <property type="match status" value="2"/>
</dbReference>
<dbReference type="InterPro" id="IPR003598">
    <property type="entry name" value="Ig_sub2"/>
</dbReference>
<feature type="domain" description="Ig-like" evidence="6">
    <location>
        <begin position="116"/>
        <end position="209"/>
    </location>
</feature>
<gene>
    <name evidence="8" type="primary">Robo1_0</name>
    <name evidence="8" type="ORF">Anas_09041</name>
</gene>
<keyword evidence="5" id="KW-0812">Transmembrane</keyword>
<feature type="domain" description="Fibronectin type-III" evidence="7">
    <location>
        <begin position="445"/>
        <end position="537"/>
    </location>
</feature>
<evidence type="ECO:0000256" key="5">
    <source>
        <dbReference type="SAM" id="Phobius"/>
    </source>
</evidence>
<evidence type="ECO:0000256" key="1">
    <source>
        <dbReference type="ARBA" id="ARBA00022737"/>
    </source>
</evidence>
<feature type="region of interest" description="Disordered" evidence="4">
    <location>
        <begin position="797"/>
        <end position="856"/>
    </location>
</feature>
<keyword evidence="2" id="KW-1015">Disulfide bond</keyword>
<feature type="domain" description="Ig-like" evidence="6">
    <location>
        <begin position="27"/>
        <end position="111"/>
    </location>
</feature>
<dbReference type="GO" id="GO:0007411">
    <property type="term" value="P:axon guidance"/>
    <property type="evidence" value="ECO:0007669"/>
    <property type="project" value="TreeGrafter"/>
</dbReference>
<evidence type="ECO:0000259" key="7">
    <source>
        <dbReference type="PROSITE" id="PS50853"/>
    </source>
</evidence>
<reference evidence="8 9" key="1">
    <citation type="journal article" date="2019" name="PLoS Biol.">
        <title>Sex chromosomes control vertical transmission of feminizing Wolbachia symbionts in an isopod.</title>
        <authorList>
            <person name="Becking T."/>
            <person name="Chebbi M.A."/>
            <person name="Giraud I."/>
            <person name="Moumen B."/>
            <person name="Laverre T."/>
            <person name="Caubet Y."/>
            <person name="Peccoud J."/>
            <person name="Gilbert C."/>
            <person name="Cordaux R."/>
        </authorList>
    </citation>
    <scope>NUCLEOTIDE SEQUENCE [LARGE SCALE GENOMIC DNA]</scope>
    <source>
        <strain evidence="8">ANa2</strain>
        <tissue evidence="8">Whole body excluding digestive tract and cuticle</tissue>
    </source>
</reference>
<keyword evidence="3" id="KW-0393">Immunoglobulin domain</keyword>
<feature type="domain" description="Ig-like" evidence="6">
    <location>
        <begin position="217"/>
        <end position="309"/>
    </location>
</feature>
<dbReference type="Pfam" id="PF07679">
    <property type="entry name" value="I-set"/>
    <property type="match status" value="3"/>
</dbReference>
<name>A0A5N5SW54_9CRUS</name>
<feature type="domain" description="Fibronectin type-III" evidence="7">
    <location>
        <begin position="330"/>
        <end position="424"/>
    </location>
</feature>
<dbReference type="EMBL" id="SEYY01019269">
    <property type="protein sequence ID" value="KAB7498453.1"/>
    <property type="molecule type" value="Genomic_DNA"/>
</dbReference>
<evidence type="ECO:0000259" key="6">
    <source>
        <dbReference type="PROSITE" id="PS50835"/>
    </source>
</evidence>
<evidence type="ECO:0000313" key="8">
    <source>
        <dbReference type="EMBL" id="KAB7498453.1"/>
    </source>
</evidence>
<dbReference type="InterPro" id="IPR003961">
    <property type="entry name" value="FN3_dom"/>
</dbReference>
<dbReference type="SMART" id="SM00408">
    <property type="entry name" value="IGc2"/>
    <property type="match status" value="3"/>
</dbReference>
<organism evidence="8 9">
    <name type="scientific">Armadillidium nasatum</name>
    <dbReference type="NCBI Taxonomy" id="96803"/>
    <lineage>
        <taxon>Eukaryota</taxon>
        <taxon>Metazoa</taxon>
        <taxon>Ecdysozoa</taxon>
        <taxon>Arthropoda</taxon>
        <taxon>Crustacea</taxon>
        <taxon>Multicrustacea</taxon>
        <taxon>Malacostraca</taxon>
        <taxon>Eumalacostraca</taxon>
        <taxon>Peracarida</taxon>
        <taxon>Isopoda</taxon>
        <taxon>Oniscidea</taxon>
        <taxon>Crinocheta</taxon>
        <taxon>Armadillidiidae</taxon>
        <taxon>Armadillidium</taxon>
    </lineage>
</organism>
<evidence type="ECO:0000256" key="4">
    <source>
        <dbReference type="SAM" id="MobiDB-lite"/>
    </source>
</evidence>
<dbReference type="GO" id="GO:0030424">
    <property type="term" value="C:axon"/>
    <property type="evidence" value="ECO:0007669"/>
    <property type="project" value="TreeGrafter"/>
</dbReference>
<dbReference type="OrthoDB" id="428111at2759"/>
<keyword evidence="1" id="KW-0677">Repeat</keyword>
<keyword evidence="5" id="KW-1133">Transmembrane helix</keyword>
<dbReference type="CDD" id="cd00063">
    <property type="entry name" value="FN3"/>
    <property type="match status" value="3"/>
</dbReference>
<protein>
    <submittedName>
        <fullName evidence="8">Roundabout-like protein 1</fullName>
    </submittedName>
</protein>
<keyword evidence="5" id="KW-0472">Membrane</keyword>